<dbReference type="AlphaFoldDB" id="A0A3S4ZEN1"/>
<evidence type="ECO:0000313" key="2">
    <source>
        <dbReference type="Proteomes" id="UP000784294"/>
    </source>
</evidence>
<proteinExistence type="predicted"/>
<dbReference type="EMBL" id="CAAALY010006665">
    <property type="protein sequence ID" value="VEL09571.1"/>
    <property type="molecule type" value="Genomic_DNA"/>
</dbReference>
<keyword evidence="2" id="KW-1185">Reference proteome</keyword>
<reference evidence="1" key="1">
    <citation type="submission" date="2018-11" db="EMBL/GenBank/DDBJ databases">
        <authorList>
            <consortium name="Pathogen Informatics"/>
        </authorList>
    </citation>
    <scope>NUCLEOTIDE SEQUENCE</scope>
</reference>
<gene>
    <name evidence="1" type="ORF">PXEA_LOCUS3011</name>
</gene>
<evidence type="ECO:0000313" key="1">
    <source>
        <dbReference type="EMBL" id="VEL09571.1"/>
    </source>
</evidence>
<sequence>MGIGRPLLNVMDMAKVVREKEIKKLNKEWESKLLRRHLRDKRRQATLQYQLEQMRSYLMGPTEEKKQEIMLENGFVFKYPSKAAITKGTLCNVVQWLTCREYTLQCHAASIAGGIDKTEAR</sequence>
<dbReference type="Proteomes" id="UP000784294">
    <property type="component" value="Unassembled WGS sequence"/>
</dbReference>
<accession>A0A3S4ZEN1</accession>
<name>A0A3S4ZEN1_9PLAT</name>
<organism evidence="1 2">
    <name type="scientific">Protopolystoma xenopodis</name>
    <dbReference type="NCBI Taxonomy" id="117903"/>
    <lineage>
        <taxon>Eukaryota</taxon>
        <taxon>Metazoa</taxon>
        <taxon>Spiralia</taxon>
        <taxon>Lophotrochozoa</taxon>
        <taxon>Platyhelminthes</taxon>
        <taxon>Monogenea</taxon>
        <taxon>Polyopisthocotylea</taxon>
        <taxon>Polystomatidea</taxon>
        <taxon>Polystomatidae</taxon>
        <taxon>Protopolystoma</taxon>
    </lineage>
</organism>
<comment type="caution">
    <text evidence="1">The sequence shown here is derived from an EMBL/GenBank/DDBJ whole genome shotgun (WGS) entry which is preliminary data.</text>
</comment>
<protein>
    <submittedName>
        <fullName evidence="1">Uncharacterized protein</fullName>
    </submittedName>
</protein>